<dbReference type="Proteomes" id="UP000053593">
    <property type="component" value="Unassembled WGS sequence"/>
</dbReference>
<dbReference type="InterPro" id="IPR001509">
    <property type="entry name" value="Epimerase_deHydtase"/>
</dbReference>
<sequence length="335" mass="36213">MSKGTILVTGATGFLGAHIVSQLLEEGYFVRATVRSTSKLQSIFPQATSEQLQIVEVPSLTSDHSLALEGIDALIHTASPIFGEGVSQKDIFEGAYEGTVNLVNQAIAAGVKKIIASGTFVNLFDADFKAAFGTHLITEKDFGSVTLESIDLTNNGMQVYQEAKTLADKKIWEIAREHPEVDFTVLLLPALFGPQLTPLTSSSSSLGTNDFIRMLLGGEYPPIPVGHMVDVRNAAQAHKLALTIPPVPGRDKRFIILNGTFLWKNVATLIRIKRPELAGRLPGETSVPGPQTSAPLDTSFAKEVLAIEGYISQEETFLAAVDVVIEWETKFKNGH</sequence>
<evidence type="ECO:0000313" key="4">
    <source>
        <dbReference type="EMBL" id="KIK63277.1"/>
    </source>
</evidence>
<evidence type="ECO:0000259" key="3">
    <source>
        <dbReference type="Pfam" id="PF01370"/>
    </source>
</evidence>
<dbReference type="InterPro" id="IPR036291">
    <property type="entry name" value="NAD(P)-bd_dom_sf"/>
</dbReference>
<organism evidence="4 5">
    <name type="scientific">Collybiopsis luxurians FD-317 M1</name>
    <dbReference type="NCBI Taxonomy" id="944289"/>
    <lineage>
        <taxon>Eukaryota</taxon>
        <taxon>Fungi</taxon>
        <taxon>Dikarya</taxon>
        <taxon>Basidiomycota</taxon>
        <taxon>Agaricomycotina</taxon>
        <taxon>Agaricomycetes</taxon>
        <taxon>Agaricomycetidae</taxon>
        <taxon>Agaricales</taxon>
        <taxon>Marasmiineae</taxon>
        <taxon>Omphalotaceae</taxon>
        <taxon>Collybiopsis</taxon>
        <taxon>Collybiopsis luxurians</taxon>
    </lineage>
</organism>
<evidence type="ECO:0000313" key="5">
    <source>
        <dbReference type="Proteomes" id="UP000053593"/>
    </source>
</evidence>
<evidence type="ECO:0000256" key="1">
    <source>
        <dbReference type="ARBA" id="ARBA00023002"/>
    </source>
</evidence>
<dbReference type="Pfam" id="PF01370">
    <property type="entry name" value="Epimerase"/>
    <property type="match status" value="1"/>
</dbReference>
<dbReference type="PANTHER" id="PTHR10366:SF564">
    <property type="entry name" value="STEROL-4-ALPHA-CARBOXYLATE 3-DEHYDROGENASE, DECARBOXYLATING"/>
    <property type="match status" value="1"/>
</dbReference>
<dbReference type="OrthoDB" id="2735536at2759"/>
<comment type="similarity">
    <text evidence="2">Belongs to the NAD(P)-dependent epimerase/dehydratase family. Dihydroflavonol-4-reductase subfamily.</text>
</comment>
<keyword evidence="1" id="KW-0560">Oxidoreductase</keyword>
<accession>A0A0D0CUN3</accession>
<evidence type="ECO:0000256" key="2">
    <source>
        <dbReference type="ARBA" id="ARBA00023445"/>
    </source>
</evidence>
<keyword evidence="5" id="KW-1185">Reference proteome</keyword>
<dbReference type="GO" id="GO:0016616">
    <property type="term" value="F:oxidoreductase activity, acting on the CH-OH group of donors, NAD or NADP as acceptor"/>
    <property type="evidence" value="ECO:0007669"/>
    <property type="project" value="TreeGrafter"/>
</dbReference>
<dbReference type="EMBL" id="KN834764">
    <property type="protein sequence ID" value="KIK63277.1"/>
    <property type="molecule type" value="Genomic_DNA"/>
</dbReference>
<name>A0A0D0CUN3_9AGAR</name>
<dbReference type="Gene3D" id="3.40.50.720">
    <property type="entry name" value="NAD(P)-binding Rossmann-like Domain"/>
    <property type="match status" value="1"/>
</dbReference>
<feature type="domain" description="NAD-dependent epimerase/dehydratase" evidence="3">
    <location>
        <begin position="6"/>
        <end position="241"/>
    </location>
</feature>
<reference evidence="4 5" key="1">
    <citation type="submission" date="2014-04" db="EMBL/GenBank/DDBJ databases">
        <title>Evolutionary Origins and Diversification of the Mycorrhizal Mutualists.</title>
        <authorList>
            <consortium name="DOE Joint Genome Institute"/>
            <consortium name="Mycorrhizal Genomics Consortium"/>
            <person name="Kohler A."/>
            <person name="Kuo A."/>
            <person name="Nagy L.G."/>
            <person name="Floudas D."/>
            <person name="Copeland A."/>
            <person name="Barry K.W."/>
            <person name="Cichocki N."/>
            <person name="Veneault-Fourrey C."/>
            <person name="LaButti K."/>
            <person name="Lindquist E.A."/>
            <person name="Lipzen A."/>
            <person name="Lundell T."/>
            <person name="Morin E."/>
            <person name="Murat C."/>
            <person name="Riley R."/>
            <person name="Ohm R."/>
            <person name="Sun H."/>
            <person name="Tunlid A."/>
            <person name="Henrissat B."/>
            <person name="Grigoriev I.V."/>
            <person name="Hibbett D.S."/>
            <person name="Martin F."/>
        </authorList>
    </citation>
    <scope>NUCLEOTIDE SEQUENCE [LARGE SCALE GENOMIC DNA]</scope>
    <source>
        <strain evidence="4 5">FD-317 M1</strain>
    </source>
</reference>
<dbReference type="AlphaFoldDB" id="A0A0D0CUN3"/>
<gene>
    <name evidence="4" type="ORF">GYMLUDRAFT_196905</name>
</gene>
<protein>
    <recommendedName>
        <fullName evidence="3">NAD-dependent epimerase/dehydratase domain-containing protein</fullName>
    </recommendedName>
</protein>
<proteinExistence type="inferred from homology"/>
<dbReference type="PANTHER" id="PTHR10366">
    <property type="entry name" value="NAD DEPENDENT EPIMERASE/DEHYDRATASE"/>
    <property type="match status" value="1"/>
</dbReference>
<dbReference type="InterPro" id="IPR050425">
    <property type="entry name" value="NAD(P)_dehydrat-like"/>
</dbReference>
<dbReference type="HOGENOM" id="CLU_007383_9_2_1"/>
<dbReference type="SUPFAM" id="SSF51735">
    <property type="entry name" value="NAD(P)-binding Rossmann-fold domains"/>
    <property type="match status" value="1"/>
</dbReference>